<dbReference type="PANTHER" id="PTHR35789">
    <property type="entry name" value="SPORE GERMINATION PROTEIN B3"/>
    <property type="match status" value="1"/>
</dbReference>
<proteinExistence type="inferred from homology"/>
<protein>
    <submittedName>
        <fullName evidence="10">Spore germination protein</fullName>
    </submittedName>
</protein>
<sequence length="367" mass="42096">MWKINLRLLIICSVFIAGCTQDGQRGSVEDLALVSSVALDYVNDKEMWMTVSIPQPMGESPVLTEVYSVNTEMIQEGLVKISSEADKMIILNQLRTVLVNEEFAKSGKMTQVIEHFYRDSTVGNKVRLAVVKDRAEDILQADYPENEHLDAYLNDLFQPKLHNSFSPFTTIQEYMNTQTSPIYHTMVPFLEKKGKSLKITSIALFNNEKMVQTITNQESLLIQALKGLQKLSPIAVEFKESEKDQQLFLEQIKNKLKIKSNKDIESPELSISLEIEGVIVEYKGKRDLSKVEENKKLEKEISKHIKKEIEDLLKKLQELKVDPVGFSENFRMYHKGKWTDELTEKIIETAEYKVDVDFKILNAGIIK</sequence>
<evidence type="ECO:0000256" key="6">
    <source>
        <dbReference type="ARBA" id="ARBA00023139"/>
    </source>
</evidence>
<evidence type="ECO:0000259" key="8">
    <source>
        <dbReference type="Pfam" id="PF05504"/>
    </source>
</evidence>
<comment type="subcellular location">
    <subcellularLocation>
        <location evidence="1">Membrane</location>
        <topology evidence="1">Lipid-anchor</topology>
    </subcellularLocation>
</comment>
<accession>A0ABV2KAA8</accession>
<dbReference type="InterPro" id="IPR046953">
    <property type="entry name" value="Spore_GerAC-like_C"/>
</dbReference>
<comment type="caution">
    <text evidence="10">The sequence shown here is derived from an EMBL/GenBank/DDBJ whole genome shotgun (WGS) entry which is preliminary data.</text>
</comment>
<evidence type="ECO:0000256" key="2">
    <source>
        <dbReference type="ARBA" id="ARBA00007886"/>
    </source>
</evidence>
<feature type="domain" description="Spore germination protein N-terminal" evidence="9">
    <location>
        <begin position="28"/>
        <end position="191"/>
    </location>
</feature>
<dbReference type="Gene3D" id="3.30.300.210">
    <property type="entry name" value="Nutrient germinant receptor protein C, domain 3"/>
    <property type="match status" value="1"/>
</dbReference>
<evidence type="ECO:0000256" key="7">
    <source>
        <dbReference type="ARBA" id="ARBA00023288"/>
    </source>
</evidence>
<dbReference type="Pfam" id="PF05504">
    <property type="entry name" value="Spore_GerAC"/>
    <property type="match status" value="1"/>
</dbReference>
<dbReference type="PROSITE" id="PS51257">
    <property type="entry name" value="PROKAR_LIPOPROTEIN"/>
    <property type="match status" value="1"/>
</dbReference>
<evidence type="ECO:0000259" key="9">
    <source>
        <dbReference type="Pfam" id="PF25198"/>
    </source>
</evidence>
<evidence type="ECO:0000256" key="1">
    <source>
        <dbReference type="ARBA" id="ARBA00004635"/>
    </source>
</evidence>
<keyword evidence="11" id="KW-1185">Reference proteome</keyword>
<dbReference type="NCBIfam" id="TIGR02887">
    <property type="entry name" value="spore_ger_x_C"/>
    <property type="match status" value="1"/>
</dbReference>
<reference evidence="10 11" key="1">
    <citation type="submission" date="2024-06" db="EMBL/GenBank/DDBJ databases">
        <title>Sorghum-associated microbial communities from plants grown in Nebraska, USA.</title>
        <authorList>
            <person name="Schachtman D."/>
        </authorList>
    </citation>
    <scope>NUCLEOTIDE SEQUENCE [LARGE SCALE GENOMIC DNA]</scope>
    <source>
        <strain evidence="10 11">1288</strain>
    </source>
</reference>
<evidence type="ECO:0000313" key="11">
    <source>
        <dbReference type="Proteomes" id="UP001549104"/>
    </source>
</evidence>
<dbReference type="RefSeq" id="WP_354313701.1">
    <property type="nucleotide sequence ID" value="NZ_JBEPME010000004.1"/>
</dbReference>
<organism evidence="10 11">
    <name type="scientific">Sporosarcina psychrophila</name>
    <name type="common">Bacillus psychrophilus</name>
    <dbReference type="NCBI Taxonomy" id="1476"/>
    <lineage>
        <taxon>Bacteria</taxon>
        <taxon>Bacillati</taxon>
        <taxon>Bacillota</taxon>
        <taxon>Bacilli</taxon>
        <taxon>Bacillales</taxon>
        <taxon>Caryophanaceae</taxon>
        <taxon>Sporosarcina</taxon>
    </lineage>
</organism>
<keyword evidence="5" id="KW-0472">Membrane</keyword>
<dbReference type="Pfam" id="PF25198">
    <property type="entry name" value="Spore_GerAC_N"/>
    <property type="match status" value="1"/>
</dbReference>
<keyword evidence="7" id="KW-0449">Lipoprotein</keyword>
<keyword evidence="4" id="KW-0732">Signal</keyword>
<dbReference type="InterPro" id="IPR008844">
    <property type="entry name" value="Spore_GerAC-like"/>
</dbReference>
<name>A0ABV2KAA8_SPOPS</name>
<keyword evidence="3" id="KW-0309">Germination</keyword>
<dbReference type="InterPro" id="IPR038501">
    <property type="entry name" value="Spore_GerAC_C_sf"/>
</dbReference>
<evidence type="ECO:0000313" key="10">
    <source>
        <dbReference type="EMBL" id="MET3658012.1"/>
    </source>
</evidence>
<dbReference type="InterPro" id="IPR057336">
    <property type="entry name" value="GerAC_N"/>
</dbReference>
<dbReference type="EMBL" id="JBEPME010000004">
    <property type="protein sequence ID" value="MET3658012.1"/>
    <property type="molecule type" value="Genomic_DNA"/>
</dbReference>
<evidence type="ECO:0000256" key="3">
    <source>
        <dbReference type="ARBA" id="ARBA00022544"/>
    </source>
</evidence>
<gene>
    <name evidence="10" type="ORF">ABIC55_003109</name>
</gene>
<evidence type="ECO:0000256" key="4">
    <source>
        <dbReference type="ARBA" id="ARBA00022729"/>
    </source>
</evidence>
<dbReference type="PANTHER" id="PTHR35789:SF1">
    <property type="entry name" value="SPORE GERMINATION PROTEIN B3"/>
    <property type="match status" value="1"/>
</dbReference>
<comment type="similarity">
    <text evidence="2">Belongs to the GerABKC lipoprotein family.</text>
</comment>
<keyword evidence="6" id="KW-0564">Palmitate</keyword>
<feature type="domain" description="Spore germination GerAC-like C-terminal" evidence="8">
    <location>
        <begin position="202"/>
        <end position="364"/>
    </location>
</feature>
<dbReference type="Proteomes" id="UP001549104">
    <property type="component" value="Unassembled WGS sequence"/>
</dbReference>
<evidence type="ECO:0000256" key="5">
    <source>
        <dbReference type="ARBA" id="ARBA00023136"/>
    </source>
</evidence>